<dbReference type="Proteomes" id="UP001500630">
    <property type="component" value="Unassembled WGS sequence"/>
</dbReference>
<proteinExistence type="predicted"/>
<sequence>MLMRFRRLLGYAGIAFVAFYLFKMPEAAAASVNGVFDRILGGADSLAVFFSAVLGP</sequence>
<protein>
    <submittedName>
        <fullName evidence="1">Uncharacterized protein</fullName>
    </submittedName>
</protein>
<comment type="caution">
    <text evidence="1">The sequence shown here is derived from an EMBL/GenBank/DDBJ whole genome shotgun (WGS) entry which is preliminary data.</text>
</comment>
<evidence type="ECO:0000313" key="2">
    <source>
        <dbReference type="Proteomes" id="UP001500630"/>
    </source>
</evidence>
<accession>A0ABP6X335</accession>
<evidence type="ECO:0000313" key="1">
    <source>
        <dbReference type="EMBL" id="GAA3559675.1"/>
    </source>
</evidence>
<gene>
    <name evidence="1" type="ORF">GCM10022419_045350</name>
</gene>
<name>A0ABP6X335_9ACTN</name>
<reference evidence="2" key="1">
    <citation type="journal article" date="2019" name="Int. J. Syst. Evol. Microbiol.">
        <title>The Global Catalogue of Microorganisms (GCM) 10K type strain sequencing project: providing services to taxonomists for standard genome sequencing and annotation.</title>
        <authorList>
            <consortium name="The Broad Institute Genomics Platform"/>
            <consortium name="The Broad Institute Genome Sequencing Center for Infectious Disease"/>
            <person name="Wu L."/>
            <person name="Ma J."/>
        </authorList>
    </citation>
    <scope>NUCLEOTIDE SEQUENCE [LARGE SCALE GENOMIC DNA]</scope>
    <source>
        <strain evidence="2">JCM 17326</strain>
    </source>
</reference>
<dbReference type="EMBL" id="BAABDQ010000009">
    <property type="protein sequence ID" value="GAA3559675.1"/>
    <property type="molecule type" value="Genomic_DNA"/>
</dbReference>
<organism evidence="1 2">
    <name type="scientific">Nonomuraea rosea</name>
    <dbReference type="NCBI Taxonomy" id="638574"/>
    <lineage>
        <taxon>Bacteria</taxon>
        <taxon>Bacillati</taxon>
        <taxon>Actinomycetota</taxon>
        <taxon>Actinomycetes</taxon>
        <taxon>Streptosporangiales</taxon>
        <taxon>Streptosporangiaceae</taxon>
        <taxon>Nonomuraea</taxon>
    </lineage>
</organism>
<keyword evidence="2" id="KW-1185">Reference proteome</keyword>